<dbReference type="SUPFAM" id="SSF90123">
    <property type="entry name" value="ABC transporter transmembrane region"/>
    <property type="match status" value="1"/>
</dbReference>
<dbReference type="GO" id="GO:0016887">
    <property type="term" value="F:ATP hydrolysis activity"/>
    <property type="evidence" value="ECO:0007669"/>
    <property type="project" value="InterPro"/>
</dbReference>
<feature type="transmembrane region" description="Helical" evidence="9">
    <location>
        <begin position="61"/>
        <end position="82"/>
    </location>
</feature>
<dbReference type="InterPro" id="IPR003439">
    <property type="entry name" value="ABC_transporter-like_ATP-bd"/>
</dbReference>
<evidence type="ECO:0000256" key="5">
    <source>
        <dbReference type="ARBA" id="ARBA00022741"/>
    </source>
</evidence>
<evidence type="ECO:0000256" key="6">
    <source>
        <dbReference type="ARBA" id="ARBA00022840"/>
    </source>
</evidence>
<evidence type="ECO:0000259" key="10">
    <source>
        <dbReference type="PROSITE" id="PS50893"/>
    </source>
</evidence>
<dbReference type="Gene3D" id="3.40.50.300">
    <property type="entry name" value="P-loop containing nucleotide triphosphate hydrolases"/>
    <property type="match status" value="1"/>
</dbReference>
<dbReference type="Pfam" id="PF00664">
    <property type="entry name" value="ABC_membrane"/>
    <property type="match status" value="1"/>
</dbReference>
<reference evidence="12 13" key="1">
    <citation type="submission" date="2016-01" db="EMBL/GenBank/DDBJ databases">
        <title>Highly variable Streptococcus oralis are common among viridans streptococci isolated from primates.</title>
        <authorList>
            <person name="Denapaite D."/>
            <person name="Rieger M."/>
            <person name="Koendgen S."/>
            <person name="Brueckner R."/>
            <person name="Ochigava I."/>
            <person name="Kappeler P."/>
            <person name="Maetz-Rensing K."/>
            <person name="Leendertz F."/>
            <person name="Hakenbeck R."/>
        </authorList>
    </citation>
    <scope>NUCLEOTIDE SEQUENCE [LARGE SCALE GENOMIC DNA]</scope>
    <source>
        <strain evidence="12 13">DD26</strain>
    </source>
</reference>
<dbReference type="InterPro" id="IPR039421">
    <property type="entry name" value="Type_1_exporter"/>
</dbReference>
<dbReference type="Gene3D" id="1.20.1560.10">
    <property type="entry name" value="ABC transporter type 1, transmembrane domain"/>
    <property type="match status" value="1"/>
</dbReference>
<evidence type="ECO:0000256" key="3">
    <source>
        <dbReference type="ARBA" id="ARBA00022475"/>
    </source>
</evidence>
<feature type="domain" description="ABC transmembrane type-1" evidence="11">
    <location>
        <begin position="21"/>
        <end position="302"/>
    </location>
</feature>
<evidence type="ECO:0000256" key="9">
    <source>
        <dbReference type="SAM" id="Phobius"/>
    </source>
</evidence>
<keyword evidence="2" id="KW-0813">Transport</keyword>
<feature type="transmembrane region" description="Helical" evidence="9">
    <location>
        <begin position="20"/>
        <end position="41"/>
    </location>
</feature>
<keyword evidence="5" id="KW-0547">Nucleotide-binding</keyword>
<dbReference type="PANTHER" id="PTHR43394">
    <property type="entry name" value="ATP-DEPENDENT PERMEASE MDL1, MITOCHONDRIAL"/>
    <property type="match status" value="1"/>
</dbReference>
<dbReference type="AlphaFoldDB" id="A0A139PZE6"/>
<evidence type="ECO:0000313" key="12">
    <source>
        <dbReference type="EMBL" id="KXT95668.1"/>
    </source>
</evidence>
<dbReference type="PROSITE" id="PS50893">
    <property type="entry name" value="ABC_TRANSPORTER_2"/>
    <property type="match status" value="1"/>
</dbReference>
<dbReference type="CDD" id="cd18551">
    <property type="entry name" value="ABC_6TM_LmrA_like"/>
    <property type="match status" value="1"/>
</dbReference>
<evidence type="ECO:0000256" key="7">
    <source>
        <dbReference type="ARBA" id="ARBA00022989"/>
    </source>
</evidence>
<dbReference type="OrthoDB" id="9770415at2"/>
<dbReference type="PATRIC" id="fig|28037.233.peg.312"/>
<feature type="domain" description="ABC transporter" evidence="10">
    <location>
        <begin position="333"/>
        <end position="570"/>
    </location>
</feature>
<keyword evidence="7 9" id="KW-1133">Transmembrane helix</keyword>
<evidence type="ECO:0000313" key="13">
    <source>
        <dbReference type="Proteomes" id="UP000070458"/>
    </source>
</evidence>
<feature type="transmembrane region" description="Helical" evidence="9">
    <location>
        <begin position="126"/>
        <end position="151"/>
    </location>
</feature>
<name>A0A139PZE6_STRMT</name>
<evidence type="ECO:0000256" key="1">
    <source>
        <dbReference type="ARBA" id="ARBA00004651"/>
    </source>
</evidence>
<dbReference type="InterPro" id="IPR011527">
    <property type="entry name" value="ABC1_TM_dom"/>
</dbReference>
<keyword evidence="8 9" id="KW-0472">Membrane</keyword>
<feature type="transmembrane region" description="Helical" evidence="9">
    <location>
        <begin position="245"/>
        <end position="264"/>
    </location>
</feature>
<dbReference type="SUPFAM" id="SSF52540">
    <property type="entry name" value="P-loop containing nucleoside triphosphate hydrolases"/>
    <property type="match status" value="1"/>
</dbReference>
<dbReference type="InterPro" id="IPR027417">
    <property type="entry name" value="P-loop_NTPase"/>
</dbReference>
<evidence type="ECO:0000259" key="11">
    <source>
        <dbReference type="PROSITE" id="PS50929"/>
    </source>
</evidence>
<dbReference type="PROSITE" id="PS50929">
    <property type="entry name" value="ABC_TM1F"/>
    <property type="match status" value="1"/>
</dbReference>
<sequence length="572" mass="65059">MIKQKQFYQYLFHCLDKPRFFIGLFLSFISAGMGLLIPQFIGKMMDMSFLTFILSNPLMLIGMLLFFLSVYTLQAISSYLLGMSGNQAMKKMQESLHRKILFLSITDVERYQAGDLSNRLTNDMSVVLKLISVTFPQVIMNIFIIVGTAYFLVSINFYLTLVSLVLILCLLFVTLPINAKLEMCFLDHQNLLGRLAGDLGHKFSKFRLIKSMNGEKQEIKMMSKVFSELFKNFRKILAISSFQSALLNSVIMFFILIIILIAGWQVQKGIMTIVTLTTFIIYVMQLLEPTSELIQSLDDFAEVKGVGTRVVELFNLASEDNNFSYTEVNDFSISFDAVSFSYSEQEKRVIDNLSFHISSGQHVAIIGPSGSGKTTIFSLLMKFYQYDAGEILIGGKRLRDLSSENVRDLISYTSQDNTLFHGTLRENLSYGKNSRVSDERMYFVLKELDLLSLMNQLPKGLESHISDSGQGLSEGQKQRFNIARSLMLPSDIYLFDEITASLDVETERIITKAVNSLTEGKTRLTIAHRLSTIREADIVFVFDNNGRIVDKGKHEELQLRNTSYQSYLQELN</sequence>
<dbReference type="GO" id="GO:0005886">
    <property type="term" value="C:plasma membrane"/>
    <property type="evidence" value="ECO:0007669"/>
    <property type="project" value="UniProtKB-SubCell"/>
</dbReference>
<comment type="subcellular location">
    <subcellularLocation>
        <location evidence="1">Cell membrane</location>
        <topology evidence="1">Multi-pass membrane protein</topology>
    </subcellularLocation>
</comment>
<dbReference type="Pfam" id="PF00005">
    <property type="entry name" value="ABC_tran"/>
    <property type="match status" value="1"/>
</dbReference>
<dbReference type="SMART" id="SM00382">
    <property type="entry name" value="AAA"/>
    <property type="match status" value="1"/>
</dbReference>
<dbReference type="PANTHER" id="PTHR43394:SF1">
    <property type="entry name" value="ATP-BINDING CASSETTE SUB-FAMILY B MEMBER 10, MITOCHONDRIAL"/>
    <property type="match status" value="1"/>
</dbReference>
<evidence type="ECO:0000256" key="2">
    <source>
        <dbReference type="ARBA" id="ARBA00022448"/>
    </source>
</evidence>
<evidence type="ECO:0000256" key="8">
    <source>
        <dbReference type="ARBA" id="ARBA00023136"/>
    </source>
</evidence>
<keyword evidence="3" id="KW-1003">Cell membrane</keyword>
<dbReference type="EMBL" id="LQOD01000038">
    <property type="protein sequence ID" value="KXT95668.1"/>
    <property type="molecule type" value="Genomic_DNA"/>
</dbReference>
<evidence type="ECO:0000256" key="4">
    <source>
        <dbReference type="ARBA" id="ARBA00022692"/>
    </source>
</evidence>
<keyword evidence="4 9" id="KW-0812">Transmembrane</keyword>
<dbReference type="InterPro" id="IPR003593">
    <property type="entry name" value="AAA+_ATPase"/>
</dbReference>
<feature type="transmembrane region" description="Helical" evidence="9">
    <location>
        <begin position="157"/>
        <end position="177"/>
    </location>
</feature>
<dbReference type="GO" id="GO:0005524">
    <property type="term" value="F:ATP binding"/>
    <property type="evidence" value="ECO:0007669"/>
    <property type="project" value="UniProtKB-KW"/>
</dbReference>
<dbReference type="FunFam" id="3.40.50.300:FF:000854">
    <property type="entry name" value="Multidrug ABC transporter ATP-binding protein"/>
    <property type="match status" value="1"/>
</dbReference>
<comment type="caution">
    <text evidence="12">The sequence shown here is derived from an EMBL/GenBank/DDBJ whole genome shotgun (WGS) entry which is preliminary data.</text>
</comment>
<accession>A0A139PZE6</accession>
<gene>
    <name evidence="12" type="ORF">SMIDD26_00292</name>
</gene>
<organism evidence="12 13">
    <name type="scientific">Streptococcus mitis</name>
    <dbReference type="NCBI Taxonomy" id="28037"/>
    <lineage>
        <taxon>Bacteria</taxon>
        <taxon>Bacillati</taxon>
        <taxon>Bacillota</taxon>
        <taxon>Bacilli</taxon>
        <taxon>Lactobacillales</taxon>
        <taxon>Streptococcaceae</taxon>
        <taxon>Streptococcus</taxon>
        <taxon>Streptococcus mitis group</taxon>
    </lineage>
</organism>
<protein>
    <submittedName>
        <fullName evidence="12">Multidrug resistance ABC transporter ATP-binding and permease protein</fullName>
    </submittedName>
</protein>
<dbReference type="RefSeq" id="WP_061438689.1">
    <property type="nucleotide sequence ID" value="NZ_KQ970285.1"/>
</dbReference>
<dbReference type="GO" id="GO:0015421">
    <property type="term" value="F:ABC-type oligopeptide transporter activity"/>
    <property type="evidence" value="ECO:0007669"/>
    <property type="project" value="TreeGrafter"/>
</dbReference>
<proteinExistence type="predicted"/>
<dbReference type="InterPro" id="IPR036640">
    <property type="entry name" value="ABC1_TM_sf"/>
</dbReference>
<dbReference type="Proteomes" id="UP000070458">
    <property type="component" value="Unassembled WGS sequence"/>
</dbReference>
<keyword evidence="6 12" id="KW-0067">ATP-binding</keyword>